<feature type="compositionally biased region" description="Polar residues" evidence="1">
    <location>
        <begin position="1"/>
        <end position="11"/>
    </location>
</feature>
<organism evidence="3 4">
    <name type="scientific">Nocardioides mesophilus</name>
    <dbReference type="NCBI Taxonomy" id="433659"/>
    <lineage>
        <taxon>Bacteria</taxon>
        <taxon>Bacillati</taxon>
        <taxon>Actinomycetota</taxon>
        <taxon>Actinomycetes</taxon>
        <taxon>Propionibacteriales</taxon>
        <taxon>Nocardioidaceae</taxon>
        <taxon>Nocardioides</taxon>
    </lineage>
</organism>
<sequence length="285" mass="29593">MTAPDNSSTTRLLHDLDAADRELSQPQRSRAAATLERILATEAETAAPTVVPDRTRRRRPRALLLAGGVVAAAVTAAVGVPLLTGGTEAFASWSATPVSLDGAERTTALEACLVLHSGDEGELAIDPRARGSVLLAEARGGWNYIVFTVAGSSGRELQGSCLVPDDLVSDPRPGEGGFFGSLGGAEETAGSQPAPDVVREDTNGAGSVGDEWFVYAEGRAGTDVTGIEVTTPGGVQVEASVENGHWAVWWPAGDDSPNNPDLRDAPTYEVTLRDGTVTHEIGALK</sequence>
<dbReference type="KEGG" id="nmes:H9L09_08835"/>
<feature type="transmembrane region" description="Helical" evidence="2">
    <location>
        <begin position="62"/>
        <end position="83"/>
    </location>
</feature>
<dbReference type="RefSeq" id="WP_187580250.1">
    <property type="nucleotide sequence ID" value="NZ_CP060713.1"/>
</dbReference>
<keyword evidence="4" id="KW-1185">Reference proteome</keyword>
<reference evidence="3 4" key="1">
    <citation type="submission" date="2020-08" db="EMBL/GenBank/DDBJ databases">
        <title>Genome sequence of Nocardioides mesophilus KACC 16243T.</title>
        <authorList>
            <person name="Hyun D.-W."/>
            <person name="Bae J.-W."/>
        </authorList>
    </citation>
    <scope>NUCLEOTIDE SEQUENCE [LARGE SCALE GENOMIC DNA]</scope>
    <source>
        <strain evidence="3 4">KACC 16243</strain>
    </source>
</reference>
<name>A0A7G9RFN5_9ACTN</name>
<feature type="compositionally biased region" description="Basic and acidic residues" evidence="1">
    <location>
        <begin position="12"/>
        <end position="23"/>
    </location>
</feature>
<proteinExistence type="predicted"/>
<gene>
    <name evidence="3" type="ORF">H9L09_08835</name>
</gene>
<evidence type="ECO:0000256" key="1">
    <source>
        <dbReference type="SAM" id="MobiDB-lite"/>
    </source>
</evidence>
<keyword evidence="2" id="KW-1133">Transmembrane helix</keyword>
<accession>A0A7G9RFN5</accession>
<dbReference type="AlphaFoldDB" id="A0A7G9RFN5"/>
<evidence type="ECO:0000256" key="2">
    <source>
        <dbReference type="SAM" id="Phobius"/>
    </source>
</evidence>
<dbReference type="Proteomes" id="UP000515947">
    <property type="component" value="Chromosome"/>
</dbReference>
<evidence type="ECO:0000313" key="4">
    <source>
        <dbReference type="Proteomes" id="UP000515947"/>
    </source>
</evidence>
<keyword evidence="2" id="KW-0812">Transmembrane</keyword>
<feature type="compositionally biased region" description="Gly residues" evidence="1">
    <location>
        <begin position="174"/>
        <end position="183"/>
    </location>
</feature>
<dbReference type="EMBL" id="CP060713">
    <property type="protein sequence ID" value="QNN54410.1"/>
    <property type="molecule type" value="Genomic_DNA"/>
</dbReference>
<protein>
    <submittedName>
        <fullName evidence="3">Uncharacterized protein</fullName>
    </submittedName>
</protein>
<evidence type="ECO:0000313" key="3">
    <source>
        <dbReference type="EMBL" id="QNN54410.1"/>
    </source>
</evidence>
<feature type="region of interest" description="Disordered" evidence="1">
    <location>
        <begin position="1"/>
        <end position="27"/>
    </location>
</feature>
<feature type="region of interest" description="Disordered" evidence="1">
    <location>
        <begin position="173"/>
        <end position="195"/>
    </location>
</feature>
<keyword evidence="2" id="KW-0472">Membrane</keyword>